<evidence type="ECO:0000256" key="1">
    <source>
        <dbReference type="SAM" id="MobiDB-lite"/>
    </source>
</evidence>
<dbReference type="InterPro" id="IPR011765">
    <property type="entry name" value="Pept_M16_N"/>
</dbReference>
<evidence type="ECO:0000313" key="4">
    <source>
        <dbReference type="EMBL" id="OCB85695.1"/>
    </source>
</evidence>
<evidence type="ECO:0000259" key="2">
    <source>
        <dbReference type="Pfam" id="PF00675"/>
    </source>
</evidence>
<gene>
    <name evidence="4" type="ORF">A7U60_g7346</name>
</gene>
<protein>
    <recommendedName>
        <fullName evidence="6">Mitochondrial presequence protease</fullName>
    </recommendedName>
</protein>
<dbReference type="SUPFAM" id="SSF63411">
    <property type="entry name" value="LuxS/MPP-like metallohydrolase"/>
    <property type="match status" value="4"/>
</dbReference>
<dbReference type="AlphaFoldDB" id="A0A9Q5N0G0"/>
<proteinExistence type="predicted"/>
<dbReference type="FunFam" id="3.30.830.10:FF:000031">
    <property type="entry name" value="Putative zinc metalloprotease"/>
    <property type="match status" value="1"/>
</dbReference>
<reference evidence="4" key="1">
    <citation type="submission" date="2016-06" db="EMBL/GenBank/DDBJ databases">
        <title>Draft Genome sequence of the fungus Inonotus baumii.</title>
        <authorList>
            <person name="Zhu H."/>
            <person name="Lin W."/>
        </authorList>
    </citation>
    <scope>NUCLEOTIDE SEQUENCE</scope>
    <source>
        <strain evidence="4">821</strain>
    </source>
</reference>
<accession>A0A9Q5N0G0</accession>
<dbReference type="InterPro" id="IPR011249">
    <property type="entry name" value="Metalloenz_LuxS/M16"/>
</dbReference>
<evidence type="ECO:0000259" key="3">
    <source>
        <dbReference type="Pfam" id="PF05193"/>
    </source>
</evidence>
<keyword evidence="5" id="KW-1185">Reference proteome</keyword>
<dbReference type="PANTHER" id="PTHR43016:SF16">
    <property type="entry name" value="METALLOPROTEASE, PUTATIVE (AFU_ORTHOLOGUE AFUA_4G07610)-RELATED"/>
    <property type="match status" value="1"/>
</dbReference>
<evidence type="ECO:0008006" key="6">
    <source>
        <dbReference type="Google" id="ProtNLM"/>
    </source>
</evidence>
<dbReference type="Gene3D" id="3.30.830.10">
    <property type="entry name" value="Metalloenzyme, LuxS/M16 peptidase-like"/>
    <property type="match status" value="4"/>
</dbReference>
<evidence type="ECO:0000313" key="5">
    <source>
        <dbReference type="Proteomes" id="UP000757232"/>
    </source>
</evidence>
<feature type="domain" description="Peptidase M16 N-terminal" evidence="2">
    <location>
        <begin position="79"/>
        <end position="160"/>
    </location>
</feature>
<dbReference type="Proteomes" id="UP000757232">
    <property type="component" value="Unassembled WGS sequence"/>
</dbReference>
<sequence length="1055" mass="117570">MDKAFENFDLITRVKLDSTDIVVSKWRSRVTGLSLVHLDYDCKGHARSWEKSMYAYPKSLRYVAPIVKGYFAVATEIFNDSGCPHTLEHLVFMGSKKYPYKGIIDHLANRGFSNGTNAWTSDDHTCYTVETAGSQGFLQILPIYVDHILFPTLKHSAYLTEVHHIDPSGNDSGVVYSEMQGVENTSGDLMKLRMKRLSYPEGSAYRSETGGLTGALRKLDVQQRKFSGGTEQLLSVVQNQIEPSLVESGYNKGARPPGWTRPFIETPTARRTPLTNQADDVEFPEKDESVGELLLVYQGPSPKDYLTRKALDILASYLTSSSVAPLNKEYVETDNPLCTYIYFDEDTRPQFVDLPVYVGSVPSEHLDEFYGRLTESLKKIVETAIDMKRMKMVIDRDLRQIRSQLESSKGDAFSETVIEDFVLGPEDGSELLPAMNDMALFDELRQWTSSQWAELLNRYYIDSPCVVIRGRPSAALADKLETDEKARVEEQVKQLGPEGLAKVKDVLEKAKTENDAPIPEKVLTAFPVPDVSSISWIPVQSAQGGKTPQKPGRTDNSKLVDYISADGQKLPFFVQFDHVQSDFVRIHVLMSLANLSDRLRPFVTVYLSSLFSLPVTTSTGERLSHEEVVARLDEETVSYESELGMQNYFAENFRVSINVEKEKYEAGVKWMKDLIYGSEFDVPRLQVTCAKVLQRLPELKRDGNTVLNAYSSELLYDATSTPRSNAVLEQTRAVPRLVKMLQEDPEQVRKYFEEIRKHITDPSGIRFSVTGNVLDVPHPRTTWTKYFGKLLPETPLRPIHLASETLSTVGRDPRKKAIVVSLPTIESSFTQHTAKGITGFGNPEFPALRLALEVLNATESFLWRVIRGSGLAYGASVSCDLEAGLSSFSLYRTSNSLQAFREAAKVVEGLVKRTIPLEDTTIDAAKSTIVYNIASGVAKPGSAAITSFVNQALKNVSQNHNRELLERYQAVTKDEILAMLEKYVQPLFNPATSVAVVVSAPGKVDSTVVGLSELGFEVEKTALEVSPEEMDGFASEGSDRDGSDYESGGESDLNR</sequence>
<organism evidence="4 5">
    <name type="scientific">Sanghuangporus baumii</name>
    <name type="common">Phellinus baumii</name>
    <dbReference type="NCBI Taxonomy" id="108892"/>
    <lineage>
        <taxon>Eukaryota</taxon>
        <taxon>Fungi</taxon>
        <taxon>Dikarya</taxon>
        <taxon>Basidiomycota</taxon>
        <taxon>Agaricomycotina</taxon>
        <taxon>Agaricomycetes</taxon>
        <taxon>Hymenochaetales</taxon>
        <taxon>Hymenochaetaceae</taxon>
        <taxon>Sanghuangporus</taxon>
    </lineage>
</organism>
<dbReference type="EMBL" id="LNZH02000208">
    <property type="protein sequence ID" value="OCB85695.1"/>
    <property type="molecule type" value="Genomic_DNA"/>
</dbReference>
<comment type="caution">
    <text evidence="4">The sequence shown here is derived from an EMBL/GenBank/DDBJ whole genome shotgun (WGS) entry which is preliminary data.</text>
</comment>
<dbReference type="GO" id="GO:0046872">
    <property type="term" value="F:metal ion binding"/>
    <property type="evidence" value="ECO:0007669"/>
    <property type="project" value="InterPro"/>
</dbReference>
<feature type="region of interest" description="Disordered" evidence="1">
    <location>
        <begin position="1022"/>
        <end position="1055"/>
    </location>
</feature>
<dbReference type="InterPro" id="IPR007863">
    <property type="entry name" value="Peptidase_M16_C"/>
</dbReference>
<dbReference type="FunFam" id="3.30.830.10:FF:000015">
    <property type="entry name" value="Putative zinc metalloprotease"/>
    <property type="match status" value="1"/>
</dbReference>
<dbReference type="Pfam" id="PF05193">
    <property type="entry name" value="Peptidase_M16_C"/>
    <property type="match status" value="1"/>
</dbReference>
<dbReference type="OrthoDB" id="4953at2759"/>
<dbReference type="Pfam" id="PF00675">
    <property type="entry name" value="Peptidase_M16"/>
    <property type="match status" value="1"/>
</dbReference>
<feature type="domain" description="Peptidase M16 C-terminal" evidence="3">
    <location>
        <begin position="263"/>
        <end position="392"/>
    </location>
</feature>
<name>A0A9Q5N0G0_SANBA</name>
<dbReference type="PANTHER" id="PTHR43016">
    <property type="entry name" value="PRESEQUENCE PROTEASE"/>
    <property type="match status" value="1"/>
</dbReference>